<dbReference type="AlphaFoldDB" id="A0A0E0SQB8"/>
<dbReference type="VEuPathDB" id="FungiDB:FGRAMPH1_01G18441"/>
<accession>A0A0E0SQB8</accession>
<evidence type="ECO:0000313" key="2">
    <source>
        <dbReference type="EMBL" id="CEF88631.1"/>
    </source>
</evidence>
<protein>
    <submittedName>
        <fullName evidence="2">Chromosome 3, complete genome</fullName>
    </submittedName>
</protein>
<gene>
    <name evidence="2" type="ORF">FGRAMPH1_01T18441</name>
</gene>
<reference evidence="3" key="5">
    <citation type="submission" date="2017-01" db="UniProtKB">
        <authorList>
            <consortium name="EnsemblFungi"/>
        </authorList>
    </citation>
    <scope>IDENTIFICATION</scope>
    <source>
        <strain evidence="3">PH-1 / ATCC MYA-4620 / FGSC 9075 / NRRL 31084</strain>
    </source>
</reference>
<evidence type="ECO:0000256" key="1">
    <source>
        <dbReference type="SAM" id="MobiDB-lite"/>
    </source>
</evidence>
<evidence type="ECO:0000313" key="4">
    <source>
        <dbReference type="Proteomes" id="UP000070720"/>
    </source>
</evidence>
<feature type="region of interest" description="Disordered" evidence="1">
    <location>
        <begin position="1"/>
        <end position="77"/>
    </location>
</feature>
<reference evidence="3 4" key="2">
    <citation type="journal article" date="2010" name="Nature">
        <title>Comparative genomics reveals mobile pathogenicity chromosomes in Fusarium.</title>
        <authorList>
            <person name="Ma L.J."/>
            <person name="van der Does H.C."/>
            <person name="Borkovich K.A."/>
            <person name="Coleman J.J."/>
            <person name="Daboussi M.J."/>
            <person name="Di Pietro A."/>
            <person name="Dufresne M."/>
            <person name="Freitag M."/>
            <person name="Grabherr M."/>
            <person name="Henrissat B."/>
            <person name="Houterman P.M."/>
            <person name="Kang S."/>
            <person name="Shim W.B."/>
            <person name="Woloshuk C."/>
            <person name="Xie X."/>
            <person name="Xu J.R."/>
            <person name="Antoniw J."/>
            <person name="Baker S.E."/>
            <person name="Bluhm B.H."/>
            <person name="Breakspear A."/>
            <person name="Brown D.W."/>
            <person name="Butchko R.A."/>
            <person name="Chapman S."/>
            <person name="Coulson R."/>
            <person name="Coutinho P.M."/>
            <person name="Danchin E.G."/>
            <person name="Diener A."/>
            <person name="Gale L.R."/>
            <person name="Gardiner D.M."/>
            <person name="Goff S."/>
            <person name="Hammond-Kosack K.E."/>
            <person name="Hilburn K."/>
            <person name="Hua-Van A."/>
            <person name="Jonkers W."/>
            <person name="Kazan K."/>
            <person name="Kodira C.D."/>
            <person name="Koehrsen M."/>
            <person name="Kumar L."/>
            <person name="Lee Y.H."/>
            <person name="Li L."/>
            <person name="Manners J.M."/>
            <person name="Miranda-Saavedra D."/>
            <person name="Mukherjee M."/>
            <person name="Park G."/>
            <person name="Park J."/>
            <person name="Park S.Y."/>
            <person name="Proctor R.H."/>
            <person name="Regev A."/>
            <person name="Ruiz-Roldan M.C."/>
            <person name="Sain D."/>
            <person name="Sakthikumar S."/>
            <person name="Sykes S."/>
            <person name="Schwartz D.C."/>
            <person name="Turgeon B.G."/>
            <person name="Wapinski I."/>
            <person name="Yoder O."/>
            <person name="Young S."/>
            <person name="Zeng Q."/>
            <person name="Zhou S."/>
            <person name="Galagan J."/>
            <person name="Cuomo C.A."/>
            <person name="Kistler H.C."/>
            <person name="Rep M."/>
        </authorList>
    </citation>
    <scope>GENOME REANNOTATION</scope>
    <source>
        <strain evidence="4">ATCC MYA-4620 / CBS 123657 / FGSC 9075 / NRRL 31084 / PH-1</strain>
        <strain evidence="3">PH-1 / ATCC MYA-4620 / FGSC 9075 / NRRL 31084</strain>
    </source>
</reference>
<organism evidence="3">
    <name type="scientific">Gibberella zeae (strain ATCC MYA-4620 / CBS 123657 / FGSC 9075 / NRRL 31084 / PH-1)</name>
    <name type="common">Wheat head blight fungus</name>
    <name type="synonym">Fusarium graminearum</name>
    <dbReference type="NCBI Taxonomy" id="229533"/>
    <lineage>
        <taxon>Eukaryota</taxon>
        <taxon>Fungi</taxon>
        <taxon>Dikarya</taxon>
        <taxon>Ascomycota</taxon>
        <taxon>Pezizomycotina</taxon>
        <taxon>Sordariomycetes</taxon>
        <taxon>Hypocreomycetidae</taxon>
        <taxon>Hypocreales</taxon>
        <taxon>Nectriaceae</taxon>
        <taxon>Fusarium</taxon>
    </lineage>
</organism>
<reference evidence="2 4" key="4">
    <citation type="journal article" date="2015" name="BMC Genomics">
        <title>The completed genome sequence of the pathogenic ascomycete fungus Fusarium graminearum.</title>
        <authorList>
            <person name="King R."/>
            <person name="Urban M."/>
            <person name="Hammond-Kosack M.C."/>
            <person name="Hassani-Pak K."/>
            <person name="Hammond-Kosack K.E."/>
        </authorList>
    </citation>
    <scope>NUCLEOTIDE SEQUENCE [LARGE SCALE GENOMIC DNA]</scope>
    <source>
        <strain evidence="4">ATCC MYA-4620 / CBS 123657 / FGSC 9075 / NRRL 31084 / PH-1</strain>
        <strain evidence="2">PH-1</strain>
    </source>
</reference>
<keyword evidence="4" id="KW-1185">Reference proteome</keyword>
<dbReference type="EMBL" id="HG970334">
    <property type="protein sequence ID" value="CEF88631.1"/>
    <property type="molecule type" value="Genomic_DNA"/>
</dbReference>
<reference key="3">
    <citation type="submission" date="2014-02" db="EMBL/GenBank/DDBJ databases">
        <title>A revised Fusarium graminearum genomic reference sequence using whole shotgun re-sequencing.</title>
        <authorList>
            <person name="King R."/>
            <person name="Urban M."/>
            <person name="Hassani-Pak K."/>
            <person name="Hammond-Kosack K."/>
        </authorList>
    </citation>
    <scope>NUCLEOTIDE SEQUENCE</scope>
    <source>
        <strain>PH-1</strain>
    </source>
</reference>
<dbReference type="Proteomes" id="UP000070720">
    <property type="component" value="Chromosome 3"/>
</dbReference>
<feature type="compositionally biased region" description="Polar residues" evidence="1">
    <location>
        <begin position="8"/>
        <end position="24"/>
    </location>
</feature>
<proteinExistence type="predicted"/>
<name>A0A0E0SQB8_GIBZE</name>
<dbReference type="EnsemblFungi" id="CEF88631">
    <property type="protein sequence ID" value="CEF88631"/>
    <property type="gene ID" value="FGRRES_15311"/>
</dbReference>
<evidence type="ECO:0000313" key="3">
    <source>
        <dbReference type="EnsemblFungi" id="CEF88631"/>
    </source>
</evidence>
<dbReference type="InParanoid" id="A0A0E0SQB8"/>
<sequence>MEGVRRCVSTTAPASKSPPISLQTAGAGAGTFRSIPPSLQHLTYRKLQHSSHPSTLANPHPDGQRRRNSDPWYRYRT</sequence>
<reference evidence="3 4" key="1">
    <citation type="journal article" date="2007" name="Science">
        <title>The Fusarium graminearum genome reveals a link between localized polymorphism and pathogen specialization.</title>
        <authorList>
            <person name="Cuomo C.A."/>
            <person name="Gueldener U."/>
            <person name="Xu J.-R."/>
            <person name="Trail F."/>
            <person name="Turgeon B.G."/>
            <person name="Di Pietro A."/>
            <person name="Walton J.D."/>
            <person name="Ma L.-J."/>
            <person name="Baker S.E."/>
            <person name="Rep M."/>
            <person name="Adam G."/>
            <person name="Antoniw J."/>
            <person name="Baldwin T."/>
            <person name="Calvo S.E."/>
            <person name="Chang Y.-L."/>
            <person name="DeCaprio D."/>
            <person name="Gale L.R."/>
            <person name="Gnerre S."/>
            <person name="Goswami R.S."/>
            <person name="Hammond-Kosack K."/>
            <person name="Harris L.J."/>
            <person name="Hilburn K."/>
            <person name="Kennell J.C."/>
            <person name="Kroken S."/>
            <person name="Magnuson J.K."/>
            <person name="Mannhaupt G."/>
            <person name="Mauceli E.W."/>
            <person name="Mewes H.-W."/>
            <person name="Mitterbauer R."/>
            <person name="Muehlbauer G."/>
            <person name="Muensterkoetter M."/>
            <person name="Nelson D."/>
            <person name="O'Donnell K."/>
            <person name="Ouellet T."/>
            <person name="Qi W."/>
            <person name="Quesneville H."/>
            <person name="Roncero M.I.G."/>
            <person name="Seong K.-Y."/>
            <person name="Tetko I.V."/>
            <person name="Urban M."/>
            <person name="Waalwijk C."/>
            <person name="Ward T.J."/>
            <person name="Yao J."/>
            <person name="Birren B.W."/>
            <person name="Kistler H.C."/>
        </authorList>
    </citation>
    <scope>NUCLEOTIDE SEQUENCE [LARGE SCALE GENOMIC DNA]</scope>
    <source>
        <strain evidence="4">ATCC MYA-4620 / CBS 123657 / FGSC 9075 / NRRL 31084 / PH-1</strain>
        <strain evidence="3">PH-1 / ATCC MYA-4620 / FGSC 9075 / NRRL 31084</strain>
    </source>
</reference>